<dbReference type="SUPFAM" id="SSF47336">
    <property type="entry name" value="ACP-like"/>
    <property type="match status" value="1"/>
</dbReference>
<keyword evidence="4" id="KW-1185">Reference proteome</keyword>
<feature type="domain" description="Carrier" evidence="2">
    <location>
        <begin position="37"/>
        <end position="115"/>
    </location>
</feature>
<reference evidence="3 4" key="1">
    <citation type="submission" date="2016-10" db="EMBL/GenBank/DDBJ databases">
        <authorList>
            <person name="de Groot N.N."/>
        </authorList>
    </citation>
    <scope>NUCLEOTIDE SEQUENCE [LARGE SCALE GENOMIC DNA]</scope>
    <source>
        <strain evidence="3 4">CGMCC 4.2022</strain>
    </source>
</reference>
<feature type="compositionally biased region" description="Polar residues" evidence="1">
    <location>
        <begin position="1"/>
        <end position="28"/>
    </location>
</feature>
<dbReference type="STRING" id="310781.SAMN05216259_104261"/>
<evidence type="ECO:0000259" key="2">
    <source>
        <dbReference type="PROSITE" id="PS50075"/>
    </source>
</evidence>
<protein>
    <submittedName>
        <fullName evidence="3">Acyl carrier protein</fullName>
    </submittedName>
</protein>
<dbReference type="EMBL" id="FNIE01000004">
    <property type="protein sequence ID" value="SDN47679.1"/>
    <property type="molecule type" value="Genomic_DNA"/>
</dbReference>
<dbReference type="PROSITE" id="PS50075">
    <property type="entry name" value="CARRIER"/>
    <property type="match status" value="1"/>
</dbReference>
<organism evidence="3 4">
    <name type="scientific">Actinacidiphila guanduensis</name>
    <dbReference type="NCBI Taxonomy" id="310781"/>
    <lineage>
        <taxon>Bacteria</taxon>
        <taxon>Bacillati</taxon>
        <taxon>Actinomycetota</taxon>
        <taxon>Actinomycetes</taxon>
        <taxon>Kitasatosporales</taxon>
        <taxon>Streptomycetaceae</taxon>
        <taxon>Actinacidiphila</taxon>
    </lineage>
</organism>
<sequence>MDTGTHASTGTDTGTRSAPRTSADPQSGTGPGEAGRAERRTRIRDVAAAVFSADPAAVEAATDFEHDLDADSLLAVEFVVELEKALGVPLEVEQIPRLMSGLDRAYDEIARTAGW</sequence>
<dbReference type="AlphaFoldDB" id="A0A1H0BPT3"/>
<dbReference type="InterPro" id="IPR036736">
    <property type="entry name" value="ACP-like_sf"/>
</dbReference>
<evidence type="ECO:0000313" key="4">
    <source>
        <dbReference type="Proteomes" id="UP000199341"/>
    </source>
</evidence>
<dbReference type="Proteomes" id="UP000199341">
    <property type="component" value="Unassembled WGS sequence"/>
</dbReference>
<dbReference type="OrthoDB" id="5523836at2"/>
<accession>A0A1H0BPT3</accession>
<name>A0A1H0BPT3_9ACTN</name>
<gene>
    <name evidence="3" type="ORF">SAMN05216259_104261</name>
</gene>
<dbReference type="InterPro" id="IPR009081">
    <property type="entry name" value="PP-bd_ACP"/>
</dbReference>
<dbReference type="RefSeq" id="WP_093784038.1">
    <property type="nucleotide sequence ID" value="NZ_FNIE01000004.1"/>
</dbReference>
<dbReference type="Gene3D" id="1.10.1200.10">
    <property type="entry name" value="ACP-like"/>
    <property type="match status" value="1"/>
</dbReference>
<evidence type="ECO:0000313" key="3">
    <source>
        <dbReference type="EMBL" id="SDN47679.1"/>
    </source>
</evidence>
<dbReference type="Pfam" id="PF00550">
    <property type="entry name" value="PP-binding"/>
    <property type="match status" value="1"/>
</dbReference>
<proteinExistence type="predicted"/>
<feature type="region of interest" description="Disordered" evidence="1">
    <location>
        <begin position="1"/>
        <end position="39"/>
    </location>
</feature>
<evidence type="ECO:0000256" key="1">
    <source>
        <dbReference type="SAM" id="MobiDB-lite"/>
    </source>
</evidence>